<dbReference type="AlphaFoldDB" id="A0A6D1P114"/>
<dbReference type="Pfam" id="PF12833">
    <property type="entry name" value="HTH_18"/>
    <property type="match status" value="1"/>
</dbReference>
<dbReference type="InterPro" id="IPR018062">
    <property type="entry name" value="HTH_AraC-typ_CS"/>
</dbReference>
<dbReference type="PRINTS" id="PR00032">
    <property type="entry name" value="HTHARAC"/>
</dbReference>
<feature type="domain" description="HTH araC/xylS-type" evidence="4">
    <location>
        <begin position="173"/>
        <end position="270"/>
    </location>
</feature>
<dbReference type="GO" id="GO:0043565">
    <property type="term" value="F:sequence-specific DNA binding"/>
    <property type="evidence" value="ECO:0007669"/>
    <property type="project" value="InterPro"/>
</dbReference>
<evidence type="ECO:0000256" key="2">
    <source>
        <dbReference type="ARBA" id="ARBA00023125"/>
    </source>
</evidence>
<geneLocation type="plasmid" evidence="5">
    <name>pFII-FIB</name>
</geneLocation>
<dbReference type="InterPro" id="IPR020449">
    <property type="entry name" value="Tscrpt_reg_AraC-type_HTH"/>
</dbReference>
<keyword evidence="5" id="KW-0614">Plasmid</keyword>
<dbReference type="Gene3D" id="1.10.10.60">
    <property type="entry name" value="Homeodomain-like"/>
    <property type="match status" value="1"/>
</dbReference>
<dbReference type="PANTHER" id="PTHR43280:SF33">
    <property type="entry name" value="HTH-TYPE TRANSCRIPTIONAL REGULATOR APPY-RELATED"/>
    <property type="match status" value="1"/>
</dbReference>
<accession>A0A6D1P114</accession>
<dbReference type="SMART" id="SM00342">
    <property type="entry name" value="HTH_ARAC"/>
    <property type="match status" value="1"/>
</dbReference>
<keyword evidence="1" id="KW-0805">Transcription regulation</keyword>
<evidence type="ECO:0000256" key="3">
    <source>
        <dbReference type="ARBA" id="ARBA00023163"/>
    </source>
</evidence>
<dbReference type="RefSeq" id="WP_077792288.1">
    <property type="nucleotide sequence ID" value="NZ_MN783745.1"/>
</dbReference>
<sequence>MISRQDVMLNTTIYKDNDFIINRVKNYHAVLLVTKRCEMTLFDDNGSICIPSHTIALLEKGMLFNLKLIINGEGGSYDTFLIEDKIIAKVLKVFETTCATDKRTFPVLTRKIENRVFVIDTCELEDSYFYKIIESKEDETLLVFKLAYLLSKMSNREDLLFSLSVSASRSFSDKVREIVENKLEKKWKISDIAEAFHCSEITVRKKLEKEMMTFNQIMLDIRMNHASKLILSTDCNVNSVSSAIGIASTSYFIKLFKCYYGVTPKQYYLTLKR</sequence>
<dbReference type="EMBL" id="MN783745">
    <property type="protein sequence ID" value="QHU24065.1"/>
    <property type="molecule type" value="Genomic_DNA"/>
</dbReference>
<dbReference type="InterPro" id="IPR018060">
    <property type="entry name" value="HTH_AraC"/>
</dbReference>
<keyword evidence="3" id="KW-0804">Transcription</keyword>
<dbReference type="PROSITE" id="PS00041">
    <property type="entry name" value="HTH_ARAC_FAMILY_1"/>
    <property type="match status" value="1"/>
</dbReference>
<keyword evidence="2" id="KW-0238">DNA-binding</keyword>
<dbReference type="InterPro" id="IPR009057">
    <property type="entry name" value="Homeodomain-like_sf"/>
</dbReference>
<reference evidence="5" key="1">
    <citation type="journal article" date="2020" name="Antimicrob. Agents Chemother.">
        <title>A multi-species bunch of VIM-1 carbapenemase producing Enterobacterales linked by a novel, highly conjugative and broad-host range IncA plasmid, menaces the re-emergence of VIM-1.</title>
        <authorList>
            <person name="Arcari G."/>
            <person name="Di Lella F.M."/>
            <person name="Bibbolino G."/>
            <person name="Mengoni F."/>
            <person name="Beccaccioli M."/>
            <person name="Antonelli G."/>
            <person name="Faino L."/>
            <person name="Carattoli A."/>
        </authorList>
    </citation>
    <scope>NUCLEOTIDE SEQUENCE</scope>
    <source>
        <plasmid evidence="5">pFII-FIB</plasmid>
    </source>
</reference>
<proteinExistence type="predicted"/>
<dbReference type="SUPFAM" id="SSF46689">
    <property type="entry name" value="Homeodomain-like"/>
    <property type="match status" value="1"/>
</dbReference>
<protein>
    <submittedName>
        <fullName evidence="5">AdiA</fullName>
    </submittedName>
</protein>
<evidence type="ECO:0000313" key="5">
    <source>
        <dbReference type="EMBL" id="QHU24065.1"/>
    </source>
</evidence>
<dbReference type="GO" id="GO:0003700">
    <property type="term" value="F:DNA-binding transcription factor activity"/>
    <property type="evidence" value="ECO:0007669"/>
    <property type="project" value="InterPro"/>
</dbReference>
<evidence type="ECO:0000256" key="1">
    <source>
        <dbReference type="ARBA" id="ARBA00023015"/>
    </source>
</evidence>
<dbReference type="PROSITE" id="PS01124">
    <property type="entry name" value="HTH_ARAC_FAMILY_2"/>
    <property type="match status" value="1"/>
</dbReference>
<organism evidence="5">
    <name type="scientific">Escherichia coli</name>
    <dbReference type="NCBI Taxonomy" id="562"/>
    <lineage>
        <taxon>Bacteria</taxon>
        <taxon>Pseudomonadati</taxon>
        <taxon>Pseudomonadota</taxon>
        <taxon>Gammaproteobacteria</taxon>
        <taxon>Enterobacterales</taxon>
        <taxon>Enterobacteriaceae</taxon>
        <taxon>Escherichia</taxon>
    </lineage>
</organism>
<dbReference type="PANTHER" id="PTHR43280">
    <property type="entry name" value="ARAC-FAMILY TRANSCRIPTIONAL REGULATOR"/>
    <property type="match status" value="1"/>
</dbReference>
<name>A0A6D1P114_ECOLX</name>
<evidence type="ECO:0000259" key="4">
    <source>
        <dbReference type="PROSITE" id="PS01124"/>
    </source>
</evidence>